<evidence type="ECO:0000256" key="1">
    <source>
        <dbReference type="SAM" id="Phobius"/>
    </source>
</evidence>
<protein>
    <submittedName>
        <fullName evidence="3">GGDEF domain-containing protein</fullName>
    </submittedName>
</protein>
<dbReference type="Proteomes" id="UP000886476">
    <property type="component" value="Unassembled WGS sequence"/>
</dbReference>
<dbReference type="Gene3D" id="3.30.70.270">
    <property type="match status" value="1"/>
</dbReference>
<evidence type="ECO:0000313" key="4">
    <source>
        <dbReference type="Proteomes" id="UP000886476"/>
    </source>
</evidence>
<gene>
    <name evidence="3" type="ORF">HL667_33070</name>
</gene>
<dbReference type="InterPro" id="IPR029787">
    <property type="entry name" value="Nucleotide_cyclase"/>
</dbReference>
<dbReference type="InterPro" id="IPR000160">
    <property type="entry name" value="GGDEF_dom"/>
</dbReference>
<name>A0ABX2CNZ5_9BRAD</name>
<dbReference type="Pfam" id="PF00990">
    <property type="entry name" value="GGDEF"/>
    <property type="match status" value="1"/>
</dbReference>
<feature type="transmembrane region" description="Helical" evidence="1">
    <location>
        <begin position="144"/>
        <end position="163"/>
    </location>
</feature>
<feature type="transmembrane region" description="Helical" evidence="1">
    <location>
        <begin position="119"/>
        <end position="137"/>
    </location>
</feature>
<dbReference type="EMBL" id="JABFDN010000025">
    <property type="protein sequence ID" value="NPU69863.1"/>
    <property type="molecule type" value="Genomic_DNA"/>
</dbReference>
<organism evidence="3 4">
    <name type="scientific">Bradyrhizobium aeschynomenes</name>
    <dbReference type="NCBI Taxonomy" id="2734909"/>
    <lineage>
        <taxon>Bacteria</taxon>
        <taxon>Pseudomonadati</taxon>
        <taxon>Pseudomonadota</taxon>
        <taxon>Alphaproteobacteria</taxon>
        <taxon>Hyphomicrobiales</taxon>
        <taxon>Nitrobacteraceae</taxon>
        <taxon>Bradyrhizobium</taxon>
    </lineage>
</organism>
<evidence type="ECO:0000313" key="3">
    <source>
        <dbReference type="EMBL" id="NPU69863.1"/>
    </source>
</evidence>
<keyword evidence="1" id="KW-1133">Transmembrane helix</keyword>
<keyword evidence="1" id="KW-0472">Membrane</keyword>
<feature type="domain" description="GGDEF" evidence="2">
    <location>
        <begin position="231"/>
        <end position="369"/>
    </location>
</feature>
<dbReference type="RefSeq" id="WP_172115312.1">
    <property type="nucleotide sequence ID" value="NZ_JABFDN010000025.1"/>
</dbReference>
<proteinExistence type="predicted"/>
<accession>A0ABX2CNZ5</accession>
<feature type="transmembrane region" description="Helical" evidence="1">
    <location>
        <begin position="54"/>
        <end position="73"/>
    </location>
</feature>
<dbReference type="InterPro" id="IPR052155">
    <property type="entry name" value="Biofilm_reg_signaling"/>
</dbReference>
<feature type="transmembrane region" description="Helical" evidence="1">
    <location>
        <begin position="93"/>
        <end position="113"/>
    </location>
</feature>
<dbReference type="SUPFAM" id="SSF55073">
    <property type="entry name" value="Nucleotide cyclase"/>
    <property type="match status" value="1"/>
</dbReference>
<sequence length="378" mass="40278">MGHGLLAKFIHPNPAIRRELVDLLYTSLPQVMSINAAAITGSVTLAVLHRDPGYIAITFAIVVNAIGRVVSLLRYKQHGGRLSDPDVILWEKVYAAGAAAFGLALGALTFRAFQLNDAPGAWIAFGLSMSYCVGMVSRAAIRPWVVLTTTAVLFAPTLIAGLMRPELPYQLGAAMLVLFWFSIREASRHLSTAFIERLEAKHALARQANHDFLTGLPNRAAFLAALERTTGSVAIVAIDLDGFKPVNDRHGHHAGDELLRQVAIRLSDCVGSGGLAARFGGDEFMLLRPVAGGAQGRDDALELAREAVRALSMPFLLSDIPVLIGASAGLLVSDQPLTDEAVDELLRRVDDALYVAKRAGGGGCTWAEAGATTLRQAG</sequence>
<dbReference type="NCBIfam" id="TIGR00254">
    <property type="entry name" value="GGDEF"/>
    <property type="match status" value="1"/>
</dbReference>
<dbReference type="InterPro" id="IPR043128">
    <property type="entry name" value="Rev_trsase/Diguanyl_cyclase"/>
</dbReference>
<reference evidence="3" key="1">
    <citation type="submission" date="2020-05" db="EMBL/GenBank/DDBJ databases">
        <title>Nod-independent and nitrogen-fixing Bradyrhizobium aeschynomene sp. nov. isolated from nodules of Aeschynomene indica.</title>
        <authorList>
            <person name="Zhang Z."/>
        </authorList>
    </citation>
    <scope>NUCLEOTIDE SEQUENCE</scope>
    <source>
        <strain evidence="3">83012</strain>
    </source>
</reference>
<evidence type="ECO:0000259" key="2">
    <source>
        <dbReference type="PROSITE" id="PS50887"/>
    </source>
</evidence>
<comment type="caution">
    <text evidence="3">The sequence shown here is derived from an EMBL/GenBank/DDBJ whole genome shotgun (WGS) entry which is preliminary data.</text>
</comment>
<keyword evidence="1" id="KW-0812">Transmembrane</keyword>
<dbReference type="PROSITE" id="PS50887">
    <property type="entry name" value="GGDEF"/>
    <property type="match status" value="1"/>
</dbReference>
<dbReference type="PANTHER" id="PTHR44757:SF2">
    <property type="entry name" value="BIOFILM ARCHITECTURE MAINTENANCE PROTEIN MBAA"/>
    <property type="match status" value="1"/>
</dbReference>
<dbReference type="CDD" id="cd01949">
    <property type="entry name" value="GGDEF"/>
    <property type="match status" value="1"/>
</dbReference>
<keyword evidence="4" id="KW-1185">Reference proteome</keyword>
<dbReference type="SMART" id="SM00267">
    <property type="entry name" value="GGDEF"/>
    <property type="match status" value="1"/>
</dbReference>
<dbReference type="PANTHER" id="PTHR44757">
    <property type="entry name" value="DIGUANYLATE CYCLASE DGCP"/>
    <property type="match status" value="1"/>
</dbReference>